<dbReference type="InterPro" id="IPR011009">
    <property type="entry name" value="Kinase-like_dom_sf"/>
</dbReference>
<feature type="domain" description="Protein kinase" evidence="1">
    <location>
        <begin position="1"/>
        <end position="316"/>
    </location>
</feature>
<dbReference type="OrthoDB" id="5979581at2759"/>
<dbReference type="Gene3D" id="1.10.510.10">
    <property type="entry name" value="Transferase(Phosphotransferase) domain 1"/>
    <property type="match status" value="1"/>
</dbReference>
<keyword evidence="2" id="KW-0808">Transferase</keyword>
<keyword evidence="3" id="KW-1185">Reference proteome</keyword>
<dbReference type="OMA" id="AADIWSW"/>
<protein>
    <submittedName>
        <fullName evidence="2">Protein kinase-like (PK-like)</fullName>
    </submittedName>
</protein>
<gene>
    <name evidence="2" type="ORF">GLAREA_13000</name>
</gene>
<accession>S3CV71</accession>
<proteinExistence type="predicted"/>
<keyword evidence="2" id="KW-0418">Kinase</keyword>
<dbReference type="PROSITE" id="PS50011">
    <property type="entry name" value="PROTEIN_KINASE_DOM"/>
    <property type="match status" value="1"/>
</dbReference>
<dbReference type="EMBL" id="KE145364">
    <property type="protein sequence ID" value="EPE30277.1"/>
    <property type="molecule type" value="Genomic_DNA"/>
</dbReference>
<evidence type="ECO:0000259" key="1">
    <source>
        <dbReference type="PROSITE" id="PS50011"/>
    </source>
</evidence>
<sequence length="316" mass="35869">MVDAGSYVQGESGRKYRLLSPLSKRRSRVWIAEEADDGKRSYVVKEPSPLDSSQGWPLFKHEVQMQKKFSTSPLIRKMEDLIPETNESPPIIVLEAFEQILWEARNSRPLTIAQIRWIMKGVLLVLWTIHREGLVYSDLKMENILLNGFDNAAPGNIRAIVARLGDCGAISKPDGRRVSAITYRSPEVHFGRAWDSKTDIWSWGIVIGFQYCHLLEARVDFLSPGAYDSICKGTMEEMTKAVRDTIAEDFNVGLLPYYKDDETSRKLIAPGYTPKSEDDWLGERLLKKGVPEIEIAFLIEVLHPVPEERLGARGNH</sequence>
<dbReference type="SUPFAM" id="SSF56112">
    <property type="entry name" value="Protein kinase-like (PK-like)"/>
    <property type="match status" value="1"/>
</dbReference>
<dbReference type="PROSITE" id="PS00108">
    <property type="entry name" value="PROTEIN_KINASE_ST"/>
    <property type="match status" value="1"/>
</dbReference>
<dbReference type="GO" id="GO:0005524">
    <property type="term" value="F:ATP binding"/>
    <property type="evidence" value="ECO:0007669"/>
    <property type="project" value="InterPro"/>
</dbReference>
<dbReference type="GO" id="GO:0004674">
    <property type="term" value="F:protein serine/threonine kinase activity"/>
    <property type="evidence" value="ECO:0007669"/>
    <property type="project" value="TreeGrafter"/>
</dbReference>
<dbReference type="InterPro" id="IPR000719">
    <property type="entry name" value="Prot_kinase_dom"/>
</dbReference>
<evidence type="ECO:0000313" key="2">
    <source>
        <dbReference type="EMBL" id="EPE30277.1"/>
    </source>
</evidence>
<dbReference type="STRING" id="1116229.S3CV71"/>
<evidence type="ECO:0000313" key="3">
    <source>
        <dbReference type="Proteomes" id="UP000016922"/>
    </source>
</evidence>
<dbReference type="Proteomes" id="UP000016922">
    <property type="component" value="Unassembled WGS sequence"/>
</dbReference>
<dbReference type="AlphaFoldDB" id="S3CV71"/>
<dbReference type="KEGG" id="glz:GLAREA_13000"/>
<reference evidence="2 3" key="1">
    <citation type="journal article" date="2013" name="BMC Genomics">
        <title>Genomics-driven discovery of the pneumocandin biosynthetic gene cluster in the fungus Glarea lozoyensis.</title>
        <authorList>
            <person name="Chen L."/>
            <person name="Yue Q."/>
            <person name="Zhang X."/>
            <person name="Xiang M."/>
            <person name="Wang C."/>
            <person name="Li S."/>
            <person name="Che Y."/>
            <person name="Ortiz-Lopez F.J."/>
            <person name="Bills G.F."/>
            <person name="Liu X."/>
            <person name="An Z."/>
        </authorList>
    </citation>
    <scope>NUCLEOTIDE SEQUENCE [LARGE SCALE GENOMIC DNA]</scope>
    <source>
        <strain evidence="3">ATCC 20868 / MF5171</strain>
    </source>
</reference>
<name>S3CV71_GLAL2</name>
<organism evidence="2 3">
    <name type="scientific">Glarea lozoyensis (strain ATCC 20868 / MF5171)</name>
    <dbReference type="NCBI Taxonomy" id="1116229"/>
    <lineage>
        <taxon>Eukaryota</taxon>
        <taxon>Fungi</taxon>
        <taxon>Dikarya</taxon>
        <taxon>Ascomycota</taxon>
        <taxon>Pezizomycotina</taxon>
        <taxon>Leotiomycetes</taxon>
        <taxon>Helotiales</taxon>
        <taxon>Helotiaceae</taxon>
        <taxon>Glarea</taxon>
    </lineage>
</organism>
<dbReference type="PANTHER" id="PTHR44167:SF24">
    <property type="entry name" value="SERINE_THREONINE-PROTEIN KINASE CHK2"/>
    <property type="match status" value="1"/>
</dbReference>
<dbReference type="InterPro" id="IPR008271">
    <property type="entry name" value="Ser/Thr_kinase_AS"/>
</dbReference>
<dbReference type="PANTHER" id="PTHR44167">
    <property type="entry name" value="OVARIAN-SPECIFIC SERINE/THREONINE-PROTEIN KINASE LOK-RELATED"/>
    <property type="match status" value="1"/>
</dbReference>
<dbReference type="Pfam" id="PF00069">
    <property type="entry name" value="Pkinase"/>
    <property type="match status" value="1"/>
</dbReference>
<dbReference type="HOGENOM" id="CLU_041563_0_0_1"/>
<dbReference type="GO" id="GO:0005634">
    <property type="term" value="C:nucleus"/>
    <property type="evidence" value="ECO:0007669"/>
    <property type="project" value="TreeGrafter"/>
</dbReference>
<dbReference type="RefSeq" id="XP_008082670.1">
    <property type="nucleotide sequence ID" value="XM_008084479.1"/>
</dbReference>
<dbReference type="SMART" id="SM00220">
    <property type="entry name" value="S_TKc"/>
    <property type="match status" value="1"/>
</dbReference>
<dbReference type="GO" id="GO:0044773">
    <property type="term" value="P:mitotic DNA damage checkpoint signaling"/>
    <property type="evidence" value="ECO:0007669"/>
    <property type="project" value="TreeGrafter"/>
</dbReference>
<dbReference type="GeneID" id="19472040"/>
<dbReference type="eggNOG" id="ENOG502SUB0">
    <property type="taxonomic scope" value="Eukaryota"/>
</dbReference>